<organism evidence="3 4">
    <name type="scientific">Fistulifera solaris</name>
    <name type="common">Oleaginous diatom</name>
    <dbReference type="NCBI Taxonomy" id="1519565"/>
    <lineage>
        <taxon>Eukaryota</taxon>
        <taxon>Sar</taxon>
        <taxon>Stramenopiles</taxon>
        <taxon>Ochrophyta</taxon>
        <taxon>Bacillariophyta</taxon>
        <taxon>Bacillariophyceae</taxon>
        <taxon>Bacillariophycidae</taxon>
        <taxon>Naviculales</taxon>
        <taxon>Naviculaceae</taxon>
        <taxon>Fistulifera</taxon>
    </lineage>
</organism>
<sequence length="183" mass="21119">MAVDDTDDFRFECYYSCKKDRPFFLIAASKPLSMSDQNVDRRRIEETSDKKSGTEDQRQTMEIRLPSFSVDTDIPSDEFQNADEIMYSHETDDYDPSEVASPGAKNDLLRVSTSQEEDYEDAQQHLPSHDSNSQTTLQIVNHQTSMSDRQLRRSQRVWLISFALLLLIAFLIAIITLLKPEDE</sequence>
<feature type="transmembrane region" description="Helical" evidence="2">
    <location>
        <begin position="157"/>
        <end position="178"/>
    </location>
</feature>
<keyword evidence="2" id="KW-1133">Transmembrane helix</keyword>
<evidence type="ECO:0000313" key="3">
    <source>
        <dbReference type="EMBL" id="GAX28664.1"/>
    </source>
</evidence>
<name>A0A1Z5KQR8_FISSO</name>
<dbReference type="AlphaFoldDB" id="A0A1Z5KQR8"/>
<evidence type="ECO:0000256" key="2">
    <source>
        <dbReference type="SAM" id="Phobius"/>
    </source>
</evidence>
<dbReference type="EMBL" id="BDSP01000278">
    <property type="protein sequence ID" value="GAX28664.1"/>
    <property type="molecule type" value="Genomic_DNA"/>
</dbReference>
<feature type="region of interest" description="Disordered" evidence="1">
    <location>
        <begin position="35"/>
        <end position="60"/>
    </location>
</feature>
<keyword evidence="4" id="KW-1185">Reference proteome</keyword>
<feature type="region of interest" description="Disordered" evidence="1">
    <location>
        <begin position="113"/>
        <end position="133"/>
    </location>
</feature>
<evidence type="ECO:0000313" key="4">
    <source>
        <dbReference type="Proteomes" id="UP000198406"/>
    </source>
</evidence>
<feature type="compositionally biased region" description="Basic and acidic residues" evidence="1">
    <location>
        <begin position="38"/>
        <end position="60"/>
    </location>
</feature>
<proteinExistence type="predicted"/>
<keyword evidence="2" id="KW-0472">Membrane</keyword>
<gene>
    <name evidence="3" type="ORF">FisN_33Hu062</name>
</gene>
<comment type="caution">
    <text evidence="3">The sequence shown here is derived from an EMBL/GenBank/DDBJ whole genome shotgun (WGS) entry which is preliminary data.</text>
</comment>
<protein>
    <submittedName>
        <fullName evidence="3">Uncharacterized protein</fullName>
    </submittedName>
</protein>
<evidence type="ECO:0000256" key="1">
    <source>
        <dbReference type="SAM" id="MobiDB-lite"/>
    </source>
</evidence>
<dbReference type="InParanoid" id="A0A1Z5KQR8"/>
<keyword evidence="2" id="KW-0812">Transmembrane</keyword>
<dbReference type="Proteomes" id="UP000198406">
    <property type="component" value="Unassembled WGS sequence"/>
</dbReference>
<accession>A0A1Z5KQR8</accession>
<reference evidence="3 4" key="1">
    <citation type="journal article" date="2015" name="Plant Cell">
        <title>Oil accumulation by the oleaginous diatom Fistulifera solaris as revealed by the genome and transcriptome.</title>
        <authorList>
            <person name="Tanaka T."/>
            <person name="Maeda Y."/>
            <person name="Veluchamy A."/>
            <person name="Tanaka M."/>
            <person name="Abida H."/>
            <person name="Marechal E."/>
            <person name="Bowler C."/>
            <person name="Muto M."/>
            <person name="Sunaga Y."/>
            <person name="Tanaka M."/>
            <person name="Yoshino T."/>
            <person name="Taniguchi T."/>
            <person name="Fukuda Y."/>
            <person name="Nemoto M."/>
            <person name="Matsumoto M."/>
            <person name="Wong P.S."/>
            <person name="Aburatani S."/>
            <person name="Fujibuchi W."/>
        </authorList>
    </citation>
    <scope>NUCLEOTIDE SEQUENCE [LARGE SCALE GENOMIC DNA]</scope>
    <source>
        <strain evidence="3 4">JPCC DA0580</strain>
    </source>
</reference>